<proteinExistence type="predicted"/>
<dbReference type="AlphaFoldDB" id="A0A0E9PNV4"/>
<dbReference type="EMBL" id="GBXM01102373">
    <property type="protein sequence ID" value="JAH06204.1"/>
    <property type="molecule type" value="Transcribed_RNA"/>
</dbReference>
<reference evidence="1" key="2">
    <citation type="journal article" date="2015" name="Fish Shellfish Immunol.">
        <title>Early steps in the European eel (Anguilla anguilla)-Vibrio vulnificus interaction in the gills: Role of the RtxA13 toxin.</title>
        <authorList>
            <person name="Callol A."/>
            <person name="Pajuelo D."/>
            <person name="Ebbesson L."/>
            <person name="Teles M."/>
            <person name="MacKenzie S."/>
            <person name="Amaro C."/>
        </authorList>
    </citation>
    <scope>NUCLEOTIDE SEQUENCE</scope>
</reference>
<name>A0A0E9PNV4_ANGAN</name>
<sequence>MFAVMFFNPCIPLSVSLAMSIELKENFHFILYFMDNKVFYSILILIVCHIG</sequence>
<organism evidence="1">
    <name type="scientific">Anguilla anguilla</name>
    <name type="common">European freshwater eel</name>
    <name type="synonym">Muraena anguilla</name>
    <dbReference type="NCBI Taxonomy" id="7936"/>
    <lineage>
        <taxon>Eukaryota</taxon>
        <taxon>Metazoa</taxon>
        <taxon>Chordata</taxon>
        <taxon>Craniata</taxon>
        <taxon>Vertebrata</taxon>
        <taxon>Euteleostomi</taxon>
        <taxon>Actinopterygii</taxon>
        <taxon>Neopterygii</taxon>
        <taxon>Teleostei</taxon>
        <taxon>Anguilliformes</taxon>
        <taxon>Anguillidae</taxon>
        <taxon>Anguilla</taxon>
    </lineage>
</organism>
<evidence type="ECO:0000313" key="1">
    <source>
        <dbReference type="EMBL" id="JAH06204.1"/>
    </source>
</evidence>
<reference evidence="1" key="1">
    <citation type="submission" date="2014-11" db="EMBL/GenBank/DDBJ databases">
        <authorList>
            <person name="Amaro Gonzalez C."/>
        </authorList>
    </citation>
    <scope>NUCLEOTIDE SEQUENCE</scope>
</reference>
<protein>
    <submittedName>
        <fullName evidence="1">Uncharacterized protein</fullName>
    </submittedName>
</protein>
<accession>A0A0E9PNV4</accession>